<dbReference type="AlphaFoldDB" id="A0AAJ1T3C9"/>
<protein>
    <submittedName>
        <fullName evidence="2">Uncharacterized protein</fullName>
    </submittedName>
</protein>
<keyword evidence="1" id="KW-1133">Transmembrane helix</keyword>
<evidence type="ECO:0000313" key="3">
    <source>
        <dbReference type="Proteomes" id="UP001237207"/>
    </source>
</evidence>
<evidence type="ECO:0000256" key="1">
    <source>
        <dbReference type="SAM" id="Phobius"/>
    </source>
</evidence>
<sequence length="31" mass="3488">MYKKHEMRLVWLAAIVAMIMGLSIIGRLVSG</sequence>
<keyword evidence="1" id="KW-0812">Transmembrane</keyword>
<accession>A0AAJ1T3C9</accession>
<keyword evidence="3" id="KW-1185">Reference proteome</keyword>
<comment type="caution">
    <text evidence="2">The sequence shown here is derived from an EMBL/GenBank/DDBJ whole genome shotgun (WGS) entry which is preliminary data.</text>
</comment>
<keyword evidence="1" id="KW-0472">Membrane</keyword>
<name>A0AAJ1T3C9_9BACI</name>
<organism evidence="2 3">
    <name type="scientific">Oikeobacillus pervagus</name>
    <dbReference type="NCBI Taxonomy" id="1325931"/>
    <lineage>
        <taxon>Bacteria</taxon>
        <taxon>Bacillati</taxon>
        <taxon>Bacillota</taxon>
        <taxon>Bacilli</taxon>
        <taxon>Bacillales</taxon>
        <taxon>Bacillaceae</taxon>
        <taxon>Oikeobacillus</taxon>
    </lineage>
</organism>
<dbReference type="EMBL" id="JAUSUC010000033">
    <property type="protein sequence ID" value="MDQ0216022.1"/>
    <property type="molecule type" value="Genomic_DNA"/>
</dbReference>
<dbReference type="Proteomes" id="UP001237207">
    <property type="component" value="Unassembled WGS sequence"/>
</dbReference>
<gene>
    <name evidence="2" type="ORF">J2S13_002444</name>
</gene>
<feature type="transmembrane region" description="Helical" evidence="1">
    <location>
        <begin position="9"/>
        <end position="29"/>
    </location>
</feature>
<proteinExistence type="predicted"/>
<reference evidence="2" key="1">
    <citation type="submission" date="2023-07" db="EMBL/GenBank/DDBJ databases">
        <title>Genomic Encyclopedia of Type Strains, Phase IV (KMG-IV): sequencing the most valuable type-strain genomes for metagenomic binning, comparative biology and taxonomic classification.</title>
        <authorList>
            <person name="Goeker M."/>
        </authorList>
    </citation>
    <scope>NUCLEOTIDE SEQUENCE</scope>
    <source>
        <strain evidence="2">DSM 23947</strain>
    </source>
</reference>
<evidence type="ECO:0000313" key="2">
    <source>
        <dbReference type="EMBL" id="MDQ0216022.1"/>
    </source>
</evidence>